<dbReference type="AlphaFoldDB" id="A0A0W0CYX7"/>
<dbReference type="EMBL" id="LLZZ01000126">
    <property type="protein sequence ID" value="KTB02154.1"/>
    <property type="molecule type" value="Genomic_DNA"/>
</dbReference>
<dbReference type="SUPFAM" id="SSF64356">
    <property type="entry name" value="SNARE-like"/>
    <property type="match status" value="1"/>
</dbReference>
<organism evidence="9 10">
    <name type="scientific">Candida glabrata</name>
    <name type="common">Yeast</name>
    <name type="synonym">Torulopsis glabrata</name>
    <dbReference type="NCBI Taxonomy" id="5478"/>
    <lineage>
        <taxon>Eukaryota</taxon>
        <taxon>Fungi</taxon>
        <taxon>Dikarya</taxon>
        <taxon>Ascomycota</taxon>
        <taxon>Saccharomycotina</taxon>
        <taxon>Saccharomycetes</taxon>
        <taxon>Saccharomycetales</taxon>
        <taxon>Saccharomycetaceae</taxon>
        <taxon>Nakaseomyces</taxon>
    </lineage>
</organism>
<dbReference type="VEuPathDB" id="FungiDB:B1J91_K11253g"/>
<evidence type="ECO:0000256" key="5">
    <source>
        <dbReference type="ARBA" id="ARBA00022892"/>
    </source>
</evidence>
<dbReference type="GO" id="GO:1990070">
    <property type="term" value="C:TRAPPI protein complex"/>
    <property type="evidence" value="ECO:0007669"/>
    <property type="project" value="EnsemblFungi"/>
</dbReference>
<comment type="subcellular location">
    <subcellularLocation>
        <location evidence="1">Endoplasmic reticulum</location>
    </subcellularLocation>
    <subcellularLocation>
        <location evidence="2">Golgi apparatus</location>
    </subcellularLocation>
</comment>
<comment type="caution">
    <text evidence="9">The sequence shown here is derived from an EMBL/GenBank/DDBJ whole genome shotgun (WGS) entry which is preliminary data.</text>
</comment>
<accession>A0A0W0CYX7</accession>
<evidence type="ECO:0000256" key="3">
    <source>
        <dbReference type="ARBA" id="ARBA00022448"/>
    </source>
</evidence>
<reference evidence="9 10" key="1">
    <citation type="submission" date="2015-10" db="EMBL/GenBank/DDBJ databases">
        <title>Draft genomes sequences of Candida glabrata isolates 1A, 1B, 2A, 2B, 3A and 3B.</title>
        <authorList>
            <person name="Haavelsrud O.E."/>
            <person name="Gaustad P."/>
        </authorList>
    </citation>
    <scope>NUCLEOTIDE SEQUENCE [LARGE SCALE GENOMIC DNA]</scope>
    <source>
        <strain evidence="9">910700640</strain>
    </source>
</reference>
<dbReference type="Proteomes" id="UP000054886">
    <property type="component" value="Unassembled WGS sequence"/>
</dbReference>
<dbReference type="PANTHER" id="PTHR23249">
    <property type="entry name" value="TRAFFICKING PROTEIN PARTICLE COMPLEX SUBUNIT"/>
    <property type="match status" value="1"/>
</dbReference>
<dbReference type="VEuPathDB" id="FungiDB:GVI51_K11077"/>
<evidence type="ECO:0000256" key="7">
    <source>
        <dbReference type="ARBA" id="ARBA00038179"/>
    </source>
</evidence>
<keyword evidence="5" id="KW-0931">ER-Golgi transport</keyword>
<dbReference type="GO" id="GO:0006888">
    <property type="term" value="P:endoplasmic reticulum to Golgi vesicle-mediated transport"/>
    <property type="evidence" value="ECO:0007669"/>
    <property type="project" value="EnsemblFungi"/>
</dbReference>
<comment type="similarity">
    <text evidence="7">Belongs to the TRAPP small subunits family. TRAPPC4 subfamily.</text>
</comment>
<dbReference type="Gene3D" id="3.30.450.70">
    <property type="match status" value="2"/>
</dbReference>
<evidence type="ECO:0000256" key="4">
    <source>
        <dbReference type="ARBA" id="ARBA00022824"/>
    </source>
</evidence>
<evidence type="ECO:0000256" key="8">
    <source>
        <dbReference type="SAM" id="MobiDB-lite"/>
    </source>
</evidence>
<dbReference type="InterPro" id="IPR007233">
    <property type="entry name" value="TRAPPC"/>
</dbReference>
<proteinExistence type="inferred from homology"/>
<keyword evidence="6" id="KW-0333">Golgi apparatus</keyword>
<evidence type="ECO:0000256" key="6">
    <source>
        <dbReference type="ARBA" id="ARBA00023034"/>
    </source>
</evidence>
<evidence type="ECO:0000313" key="10">
    <source>
        <dbReference type="Proteomes" id="UP000054886"/>
    </source>
</evidence>
<dbReference type="SMART" id="SM01399">
    <property type="entry name" value="Sybindin"/>
    <property type="match status" value="1"/>
</dbReference>
<dbReference type="GO" id="GO:0005783">
    <property type="term" value="C:endoplasmic reticulum"/>
    <property type="evidence" value="ECO:0007669"/>
    <property type="project" value="UniProtKB-SubCell"/>
</dbReference>
<feature type="region of interest" description="Disordered" evidence="8">
    <location>
        <begin position="100"/>
        <end position="120"/>
    </location>
</feature>
<gene>
    <name evidence="9" type="ORF">AO440_003724</name>
</gene>
<dbReference type="PANTHER" id="PTHR23249:SF15">
    <property type="entry name" value="TRAFFICKING PROTEIN PARTICLE COMPLEX SUBUNIT 4"/>
    <property type="match status" value="1"/>
</dbReference>
<keyword evidence="3" id="KW-0813">Transport</keyword>
<sequence>MALDSILIINKSGGLIYHRNFEDPRQPAKESDISKMNSNDYLILASTLHGVFAIATQLTPTAVQLKANSSASGSDASAREMDSVKSEEYSTVSSISNSSIASATGGAGGVSNTAKVPGPGALGPNKAAANILNQGHRHLGSVSSGKKDGNNGRAQISNLTPYIPYVGMPHNNIASGGNSSANSPMDMGSFKGDDFFKEPFVSWNTSGIRHMSTDQFTMFIYQTMTGLKFVAIKNNQVVGSPSSNTTDIVGGIHLADNLLRKVYCLYSDYVMKDPFYSLEMPIKSTTFDEKLQQMIQNMNW</sequence>
<name>A0A0W0CYX7_CANGB</name>
<evidence type="ECO:0000256" key="1">
    <source>
        <dbReference type="ARBA" id="ARBA00004240"/>
    </source>
</evidence>
<dbReference type="GO" id="GO:1990071">
    <property type="term" value="C:TRAPPII protein complex"/>
    <property type="evidence" value="ECO:0007669"/>
    <property type="project" value="EnsemblFungi"/>
</dbReference>
<keyword evidence="4" id="KW-0256">Endoplasmic reticulum</keyword>
<evidence type="ECO:0000256" key="2">
    <source>
        <dbReference type="ARBA" id="ARBA00004555"/>
    </source>
</evidence>
<dbReference type="GO" id="GO:0005085">
    <property type="term" value="F:guanyl-nucleotide exchange factor activity"/>
    <property type="evidence" value="ECO:0007669"/>
    <property type="project" value="EnsemblFungi"/>
</dbReference>
<dbReference type="GO" id="GO:0051276">
    <property type="term" value="P:chromosome organization"/>
    <property type="evidence" value="ECO:0007669"/>
    <property type="project" value="EnsemblFungi"/>
</dbReference>
<dbReference type="VEuPathDB" id="FungiDB:GWK60_K11033"/>
<dbReference type="InterPro" id="IPR011012">
    <property type="entry name" value="Longin-like_dom_sf"/>
</dbReference>
<feature type="compositionally biased region" description="Low complexity" evidence="8">
    <location>
        <begin position="100"/>
        <end position="114"/>
    </location>
</feature>
<dbReference type="VEuPathDB" id="FungiDB:CAGL0K11253g"/>
<dbReference type="GO" id="GO:1990072">
    <property type="term" value="C:TRAPPIII protein complex"/>
    <property type="evidence" value="ECO:0007669"/>
    <property type="project" value="EnsemblFungi"/>
</dbReference>
<evidence type="ECO:0000313" key="9">
    <source>
        <dbReference type="EMBL" id="KTB02154.1"/>
    </source>
</evidence>
<protein>
    <submittedName>
        <fullName evidence="9">Trafficking protein particle complex subunit 23</fullName>
    </submittedName>
</protein>
<dbReference type="Pfam" id="PF04099">
    <property type="entry name" value="Sybindin"/>
    <property type="match status" value="2"/>
</dbReference>